<name>A0A974HZK4_XENLA</name>
<evidence type="ECO:0000313" key="2">
    <source>
        <dbReference type="Proteomes" id="UP000694892"/>
    </source>
</evidence>
<reference evidence="2" key="1">
    <citation type="journal article" date="2016" name="Nature">
        <title>Genome evolution in the allotetraploid frog Xenopus laevis.</title>
        <authorList>
            <person name="Session A.M."/>
            <person name="Uno Y."/>
            <person name="Kwon T."/>
            <person name="Chapman J.A."/>
            <person name="Toyoda A."/>
            <person name="Takahashi S."/>
            <person name="Fukui A."/>
            <person name="Hikosaka A."/>
            <person name="Suzuki A."/>
            <person name="Kondo M."/>
            <person name="van Heeringen S.J."/>
            <person name="Quigley I."/>
            <person name="Heinz S."/>
            <person name="Ogino H."/>
            <person name="Ochi H."/>
            <person name="Hellsten U."/>
            <person name="Lyons J.B."/>
            <person name="Simakov O."/>
            <person name="Putnam N."/>
            <person name="Stites J."/>
            <person name="Kuroki Y."/>
            <person name="Tanaka T."/>
            <person name="Michiue T."/>
            <person name="Watanabe M."/>
            <person name="Bogdanovic O."/>
            <person name="Lister R."/>
            <person name="Georgiou G."/>
            <person name="Paranjpe S.S."/>
            <person name="van Kruijsbergen I."/>
            <person name="Shu S."/>
            <person name="Carlson J."/>
            <person name="Kinoshita T."/>
            <person name="Ohta Y."/>
            <person name="Mawaribuchi S."/>
            <person name="Jenkins J."/>
            <person name="Grimwood J."/>
            <person name="Schmutz J."/>
            <person name="Mitros T."/>
            <person name="Mozaffari S.V."/>
            <person name="Suzuki Y."/>
            <person name="Haramoto Y."/>
            <person name="Yamamoto T.S."/>
            <person name="Takagi C."/>
            <person name="Heald R."/>
            <person name="Miller K."/>
            <person name="Haudenschild C."/>
            <person name="Kitzman J."/>
            <person name="Nakayama T."/>
            <person name="Izutsu Y."/>
            <person name="Robert J."/>
            <person name="Fortriede J."/>
            <person name="Burns K."/>
            <person name="Lotay V."/>
            <person name="Karimi K."/>
            <person name="Yasuoka Y."/>
            <person name="Dichmann D.S."/>
            <person name="Flajnik M.F."/>
            <person name="Houston D.W."/>
            <person name="Shendure J."/>
            <person name="DuPasquier L."/>
            <person name="Vize P.D."/>
            <person name="Zorn A.M."/>
            <person name="Ito M."/>
            <person name="Marcotte E.M."/>
            <person name="Wallingford J.B."/>
            <person name="Ito Y."/>
            <person name="Asashima M."/>
            <person name="Ueno N."/>
            <person name="Matsuda Y."/>
            <person name="Veenstra G.J."/>
            <person name="Fujiyama A."/>
            <person name="Harland R.M."/>
            <person name="Taira M."/>
            <person name="Rokhsar D.S."/>
        </authorList>
    </citation>
    <scope>NUCLEOTIDE SEQUENCE [LARGE SCALE GENOMIC DNA]</scope>
    <source>
        <strain evidence="2">J</strain>
    </source>
</reference>
<accession>A0A974HZK4</accession>
<gene>
    <name evidence="1" type="ORF">XELAEV_18013874mg</name>
</gene>
<organism evidence="1 2">
    <name type="scientific">Xenopus laevis</name>
    <name type="common">African clawed frog</name>
    <dbReference type="NCBI Taxonomy" id="8355"/>
    <lineage>
        <taxon>Eukaryota</taxon>
        <taxon>Metazoa</taxon>
        <taxon>Chordata</taxon>
        <taxon>Craniata</taxon>
        <taxon>Vertebrata</taxon>
        <taxon>Euteleostomi</taxon>
        <taxon>Amphibia</taxon>
        <taxon>Batrachia</taxon>
        <taxon>Anura</taxon>
        <taxon>Pipoidea</taxon>
        <taxon>Pipidae</taxon>
        <taxon>Xenopodinae</taxon>
        <taxon>Xenopus</taxon>
        <taxon>Xenopus</taxon>
    </lineage>
</organism>
<dbReference type="EMBL" id="CM004468">
    <property type="protein sequence ID" value="OCT96199.1"/>
    <property type="molecule type" value="Genomic_DNA"/>
</dbReference>
<sequence>MGFQMKISLWAKNGREPAMHGAVTAVYTVHFTPGAEAHLGRSDIFTFFPKCLFSSILGVFSLTKGSKACSIRYC</sequence>
<dbReference type="Proteomes" id="UP000694892">
    <property type="component" value="Chromosome 2L"/>
</dbReference>
<proteinExistence type="predicted"/>
<evidence type="ECO:0000313" key="1">
    <source>
        <dbReference type="EMBL" id="OCT96199.1"/>
    </source>
</evidence>
<protein>
    <submittedName>
        <fullName evidence="1">Uncharacterized protein</fullName>
    </submittedName>
</protein>
<dbReference type="AlphaFoldDB" id="A0A974HZK4"/>